<dbReference type="Pfam" id="PF08079">
    <property type="entry name" value="Ribosomal_L30_N"/>
    <property type="match status" value="1"/>
</dbReference>
<evidence type="ECO:0000313" key="3">
    <source>
        <dbReference type="Proteomes" id="UP000437017"/>
    </source>
</evidence>
<protein>
    <recommendedName>
        <fullName evidence="1">Large ribosomal subunit protein uL30 N-terminal eukaryotes domain-containing protein</fullName>
    </recommendedName>
</protein>
<dbReference type="EMBL" id="SGJD01003139">
    <property type="protein sequence ID" value="KAB0393514.1"/>
    <property type="molecule type" value="Genomic_DNA"/>
</dbReference>
<keyword evidence="3" id="KW-1185">Reference proteome</keyword>
<comment type="caution">
    <text evidence="2">The sequence shown here is derived from an EMBL/GenBank/DDBJ whole genome shotgun (WGS) entry which is preliminary data.</text>
</comment>
<evidence type="ECO:0000313" key="2">
    <source>
        <dbReference type="EMBL" id="KAB0393514.1"/>
    </source>
</evidence>
<dbReference type="OrthoDB" id="9713135at2759"/>
<sequence>MECIEEKGKKVSAMPDTIKKEQRNFAELKIMHLRKKFAQKMLQKARRKLIYEKAKHHNKENRQMYGSEI</sequence>
<feature type="domain" description="Large ribosomal subunit protein uL30 N-terminal eukaryotes" evidence="1">
    <location>
        <begin position="14"/>
        <end position="69"/>
    </location>
</feature>
<name>A0A643C008_BALPH</name>
<proteinExistence type="predicted"/>
<accession>A0A643C008</accession>
<dbReference type="AlphaFoldDB" id="A0A643C008"/>
<dbReference type="Proteomes" id="UP000437017">
    <property type="component" value="Unassembled WGS sequence"/>
</dbReference>
<reference evidence="2 3" key="1">
    <citation type="journal article" date="2019" name="PLoS ONE">
        <title>Genomic analyses reveal an absence of contemporary introgressive admixture between fin whales and blue whales, despite known hybrids.</title>
        <authorList>
            <person name="Westbury M.V."/>
            <person name="Petersen B."/>
            <person name="Lorenzen E.D."/>
        </authorList>
    </citation>
    <scope>NUCLEOTIDE SEQUENCE [LARGE SCALE GENOMIC DNA]</scope>
    <source>
        <strain evidence="2">FinWhale-01</strain>
    </source>
</reference>
<evidence type="ECO:0000259" key="1">
    <source>
        <dbReference type="Pfam" id="PF08079"/>
    </source>
</evidence>
<dbReference type="InterPro" id="IPR012988">
    <property type="entry name" value="Ribosomal_uL30_N_euk"/>
</dbReference>
<organism evidence="2 3">
    <name type="scientific">Balaenoptera physalus</name>
    <name type="common">Fin whale</name>
    <name type="synonym">Balaena physalus</name>
    <dbReference type="NCBI Taxonomy" id="9770"/>
    <lineage>
        <taxon>Eukaryota</taxon>
        <taxon>Metazoa</taxon>
        <taxon>Chordata</taxon>
        <taxon>Craniata</taxon>
        <taxon>Vertebrata</taxon>
        <taxon>Euteleostomi</taxon>
        <taxon>Mammalia</taxon>
        <taxon>Eutheria</taxon>
        <taxon>Laurasiatheria</taxon>
        <taxon>Artiodactyla</taxon>
        <taxon>Whippomorpha</taxon>
        <taxon>Cetacea</taxon>
        <taxon>Mysticeti</taxon>
        <taxon>Balaenopteridae</taxon>
        <taxon>Balaenoptera</taxon>
    </lineage>
</organism>
<gene>
    <name evidence="2" type="ORF">E2I00_003689</name>
</gene>